<organism evidence="1 2">
    <name type="scientific">Senna tora</name>
    <dbReference type="NCBI Taxonomy" id="362788"/>
    <lineage>
        <taxon>Eukaryota</taxon>
        <taxon>Viridiplantae</taxon>
        <taxon>Streptophyta</taxon>
        <taxon>Embryophyta</taxon>
        <taxon>Tracheophyta</taxon>
        <taxon>Spermatophyta</taxon>
        <taxon>Magnoliopsida</taxon>
        <taxon>eudicotyledons</taxon>
        <taxon>Gunneridae</taxon>
        <taxon>Pentapetalae</taxon>
        <taxon>rosids</taxon>
        <taxon>fabids</taxon>
        <taxon>Fabales</taxon>
        <taxon>Fabaceae</taxon>
        <taxon>Caesalpinioideae</taxon>
        <taxon>Cassia clade</taxon>
        <taxon>Senna</taxon>
    </lineage>
</organism>
<dbReference type="AlphaFoldDB" id="A0A834VZ75"/>
<proteinExistence type="predicted"/>
<evidence type="ECO:0000313" key="1">
    <source>
        <dbReference type="EMBL" id="KAF7803613.1"/>
    </source>
</evidence>
<evidence type="ECO:0000313" key="2">
    <source>
        <dbReference type="Proteomes" id="UP000634136"/>
    </source>
</evidence>
<dbReference type="EMBL" id="JAAIUW010000013">
    <property type="protein sequence ID" value="KAF7803613.1"/>
    <property type="molecule type" value="Genomic_DNA"/>
</dbReference>
<name>A0A834VZ75_9FABA</name>
<reference evidence="1" key="1">
    <citation type="submission" date="2020-09" db="EMBL/GenBank/DDBJ databases">
        <title>Genome-Enabled Discovery of Anthraquinone Biosynthesis in Senna tora.</title>
        <authorList>
            <person name="Kang S.-H."/>
            <person name="Pandey R.P."/>
            <person name="Lee C.-M."/>
            <person name="Sim J.-S."/>
            <person name="Jeong J.-T."/>
            <person name="Choi B.-S."/>
            <person name="Jung M."/>
            <person name="Ginzburg D."/>
            <person name="Zhao K."/>
            <person name="Won S.Y."/>
            <person name="Oh T.-J."/>
            <person name="Yu Y."/>
            <person name="Kim N.-H."/>
            <person name="Lee O.R."/>
            <person name="Lee T.-H."/>
            <person name="Bashyal P."/>
            <person name="Kim T.-S."/>
            <person name="Lee W.-H."/>
            <person name="Kawkins C."/>
            <person name="Kim C.-K."/>
            <person name="Kim J.S."/>
            <person name="Ahn B.O."/>
            <person name="Rhee S.Y."/>
            <person name="Sohng J.K."/>
        </authorList>
    </citation>
    <scope>NUCLEOTIDE SEQUENCE</scope>
    <source>
        <tissue evidence="1">Leaf</tissue>
    </source>
</reference>
<keyword evidence="2" id="KW-1185">Reference proteome</keyword>
<comment type="caution">
    <text evidence="1">The sequence shown here is derived from an EMBL/GenBank/DDBJ whole genome shotgun (WGS) entry which is preliminary data.</text>
</comment>
<dbReference type="Proteomes" id="UP000634136">
    <property type="component" value="Unassembled WGS sequence"/>
</dbReference>
<sequence>MAALTYEIDRSLSLLDSLPIDVVVILEKDLRGVDFMRACVN</sequence>
<accession>A0A834VZ75</accession>
<gene>
    <name evidence="1" type="ORF">G2W53_042724</name>
</gene>
<protein>
    <submittedName>
        <fullName evidence="1">Uncharacterized protein</fullName>
    </submittedName>
</protein>